<dbReference type="Pfam" id="PF00535">
    <property type="entry name" value="Glycos_transf_2"/>
    <property type="match status" value="1"/>
</dbReference>
<accession>A0ABN2TSI0</accession>
<name>A0ABN2TSI0_9MICO</name>
<dbReference type="Gene3D" id="3.90.550.10">
    <property type="entry name" value="Spore Coat Polysaccharide Biosynthesis Protein SpsA, Chain A"/>
    <property type="match status" value="1"/>
</dbReference>
<organism evidence="2 3">
    <name type="scientific">Terrabacter terrae</name>
    <dbReference type="NCBI Taxonomy" id="318434"/>
    <lineage>
        <taxon>Bacteria</taxon>
        <taxon>Bacillati</taxon>
        <taxon>Actinomycetota</taxon>
        <taxon>Actinomycetes</taxon>
        <taxon>Micrococcales</taxon>
        <taxon>Intrasporangiaceae</taxon>
        <taxon>Terrabacter</taxon>
    </lineage>
</organism>
<dbReference type="EMBL" id="BAAANB010000001">
    <property type="protein sequence ID" value="GAA2018572.1"/>
    <property type="molecule type" value="Genomic_DNA"/>
</dbReference>
<protein>
    <recommendedName>
        <fullName evidence="1">Glycosyltransferase 2-like domain-containing protein</fullName>
    </recommendedName>
</protein>
<evidence type="ECO:0000313" key="2">
    <source>
        <dbReference type="EMBL" id="GAA2018572.1"/>
    </source>
</evidence>
<proteinExistence type="predicted"/>
<dbReference type="InterPro" id="IPR001173">
    <property type="entry name" value="Glyco_trans_2-like"/>
</dbReference>
<sequence>MSESPGVIVLAVHRPEPTLLRRQLESIASQSLEQWICIVGIDGIDHDTASLIHQIIGCDPRFQVVEFADNVGVYKQFERLLGMVNKDSSWIALSDQDDYWHEMKLERLVSALDRFDVTGASCQARVVTAAGVELRRTARRHKPLMSLLIFNEVTGSLSIFKPEVLSLALPFPPQSNAAIHDHWLGVCSTAMKGFYITEDVLQDYVQHSGNVIGEQPPSQAIRAATTDVLFHRATLQKFTTDPWTWRVSMARTLMTRFAPSESAALKVIGQGRLTPTLGRLLLNEAKSQRIPARVAFAMSLGAFRGYRKPRQPTSGSYCGEKVG</sequence>
<comment type="caution">
    <text evidence="2">The sequence shown here is derived from an EMBL/GenBank/DDBJ whole genome shotgun (WGS) entry which is preliminary data.</text>
</comment>
<dbReference type="InterPro" id="IPR029044">
    <property type="entry name" value="Nucleotide-diphossugar_trans"/>
</dbReference>
<dbReference type="RefSeq" id="WP_343986451.1">
    <property type="nucleotide sequence ID" value="NZ_BAAANB010000001.1"/>
</dbReference>
<keyword evidence="3" id="KW-1185">Reference proteome</keyword>
<gene>
    <name evidence="2" type="ORF">GCM10009740_03050</name>
</gene>
<dbReference type="SUPFAM" id="SSF53448">
    <property type="entry name" value="Nucleotide-diphospho-sugar transferases"/>
    <property type="match status" value="1"/>
</dbReference>
<reference evidence="2 3" key="1">
    <citation type="journal article" date="2019" name="Int. J. Syst. Evol. Microbiol.">
        <title>The Global Catalogue of Microorganisms (GCM) 10K type strain sequencing project: providing services to taxonomists for standard genome sequencing and annotation.</title>
        <authorList>
            <consortium name="The Broad Institute Genomics Platform"/>
            <consortium name="The Broad Institute Genome Sequencing Center for Infectious Disease"/>
            <person name="Wu L."/>
            <person name="Ma J."/>
        </authorList>
    </citation>
    <scope>NUCLEOTIDE SEQUENCE [LARGE SCALE GENOMIC DNA]</scope>
    <source>
        <strain evidence="2 3">JCM 14283</strain>
    </source>
</reference>
<evidence type="ECO:0000313" key="3">
    <source>
        <dbReference type="Proteomes" id="UP001501285"/>
    </source>
</evidence>
<evidence type="ECO:0000259" key="1">
    <source>
        <dbReference type="Pfam" id="PF00535"/>
    </source>
</evidence>
<feature type="domain" description="Glycosyltransferase 2-like" evidence="1">
    <location>
        <begin position="14"/>
        <end position="139"/>
    </location>
</feature>
<dbReference type="Proteomes" id="UP001501285">
    <property type="component" value="Unassembled WGS sequence"/>
</dbReference>